<reference evidence="1" key="1">
    <citation type="submission" date="2018-05" db="EMBL/GenBank/DDBJ databases">
        <authorList>
            <person name="Lanie J.A."/>
            <person name="Ng W.-L."/>
            <person name="Kazmierczak K.M."/>
            <person name="Andrzejewski T.M."/>
            <person name="Davidsen T.M."/>
            <person name="Wayne K.J."/>
            <person name="Tettelin H."/>
            <person name="Glass J.I."/>
            <person name="Rusch D."/>
            <person name="Podicherti R."/>
            <person name="Tsui H.-C.T."/>
            <person name="Winkler M.E."/>
        </authorList>
    </citation>
    <scope>NUCLEOTIDE SEQUENCE</scope>
</reference>
<dbReference type="EMBL" id="UINC01009779">
    <property type="protein sequence ID" value="SVA43780.1"/>
    <property type="molecule type" value="Genomic_DNA"/>
</dbReference>
<dbReference type="AlphaFoldDB" id="A0A381VU04"/>
<proteinExistence type="predicted"/>
<sequence length="42" mass="4921">MNLDQHLNYLNGLEFFLDLKDHGDIMFLCLIGFNATLHQKIN</sequence>
<name>A0A381VU04_9ZZZZ</name>
<accession>A0A381VU04</accession>
<gene>
    <name evidence="1" type="ORF">METZ01_LOCUS96634</name>
</gene>
<protein>
    <submittedName>
        <fullName evidence="1">Uncharacterized protein</fullName>
    </submittedName>
</protein>
<organism evidence="1">
    <name type="scientific">marine metagenome</name>
    <dbReference type="NCBI Taxonomy" id="408172"/>
    <lineage>
        <taxon>unclassified sequences</taxon>
        <taxon>metagenomes</taxon>
        <taxon>ecological metagenomes</taxon>
    </lineage>
</organism>
<evidence type="ECO:0000313" key="1">
    <source>
        <dbReference type="EMBL" id="SVA43780.1"/>
    </source>
</evidence>